<keyword evidence="4" id="KW-0732">Signal</keyword>
<dbReference type="Proteomes" id="UP000516320">
    <property type="component" value="Chromosome"/>
</dbReference>
<name>A0A7H0SLI0_9CORY</name>
<dbReference type="KEGG" id="cpoy:GP475_01245"/>
<feature type="coiled-coil region" evidence="2">
    <location>
        <begin position="184"/>
        <end position="211"/>
    </location>
</feature>
<dbReference type="InterPro" id="IPR050902">
    <property type="entry name" value="ABC_Transporter_SBP"/>
</dbReference>
<feature type="chain" id="PRO_5038952309" evidence="4">
    <location>
        <begin position="25"/>
        <end position="349"/>
    </location>
</feature>
<evidence type="ECO:0000313" key="7">
    <source>
        <dbReference type="Proteomes" id="UP000516320"/>
    </source>
</evidence>
<dbReference type="Pfam" id="PF01497">
    <property type="entry name" value="Peripla_BP_2"/>
    <property type="match status" value="1"/>
</dbReference>
<dbReference type="EMBL" id="CP046884">
    <property type="protein sequence ID" value="QNQ89405.1"/>
    <property type="molecule type" value="Genomic_DNA"/>
</dbReference>
<comment type="similarity">
    <text evidence="1">Belongs to the bacterial solute-binding protein 8 family.</text>
</comment>
<keyword evidence="2" id="KW-0175">Coiled coil</keyword>
<gene>
    <name evidence="6" type="ORF">GP475_01245</name>
</gene>
<dbReference type="SUPFAM" id="SSF53807">
    <property type="entry name" value="Helical backbone' metal receptor"/>
    <property type="match status" value="1"/>
</dbReference>
<evidence type="ECO:0000256" key="4">
    <source>
        <dbReference type="SAM" id="SignalP"/>
    </source>
</evidence>
<reference evidence="6 7" key="1">
    <citation type="submission" date="2019-12" db="EMBL/GenBank/DDBJ databases">
        <title>Corynebacterium sp. nov., isolated from feces of the Anser Albifrons in China.</title>
        <authorList>
            <person name="Liu Q."/>
        </authorList>
    </citation>
    <scope>NUCLEOTIDE SEQUENCE [LARGE SCALE GENOMIC DNA]</scope>
    <source>
        <strain evidence="6 7">4H37-19</strain>
    </source>
</reference>
<organism evidence="6 7">
    <name type="scientific">Corynebacterium poyangense</name>
    <dbReference type="NCBI Taxonomy" id="2684405"/>
    <lineage>
        <taxon>Bacteria</taxon>
        <taxon>Bacillati</taxon>
        <taxon>Actinomycetota</taxon>
        <taxon>Actinomycetes</taxon>
        <taxon>Mycobacteriales</taxon>
        <taxon>Corynebacteriaceae</taxon>
        <taxon>Corynebacterium</taxon>
    </lineage>
</organism>
<feature type="compositionally biased region" description="Polar residues" evidence="3">
    <location>
        <begin position="26"/>
        <end position="43"/>
    </location>
</feature>
<dbReference type="PROSITE" id="PS50983">
    <property type="entry name" value="FE_B12_PBP"/>
    <property type="match status" value="1"/>
</dbReference>
<evidence type="ECO:0000259" key="5">
    <source>
        <dbReference type="PROSITE" id="PS50983"/>
    </source>
</evidence>
<feature type="domain" description="Fe/B12 periplasmic-binding" evidence="5">
    <location>
        <begin position="63"/>
        <end position="349"/>
    </location>
</feature>
<evidence type="ECO:0000256" key="3">
    <source>
        <dbReference type="SAM" id="MobiDB-lite"/>
    </source>
</evidence>
<evidence type="ECO:0000313" key="6">
    <source>
        <dbReference type="EMBL" id="QNQ89405.1"/>
    </source>
</evidence>
<dbReference type="PANTHER" id="PTHR30535">
    <property type="entry name" value="VITAMIN B12-BINDING PROTEIN"/>
    <property type="match status" value="1"/>
</dbReference>
<dbReference type="PROSITE" id="PS51257">
    <property type="entry name" value="PROKAR_LIPOPROTEIN"/>
    <property type="match status" value="1"/>
</dbReference>
<dbReference type="Gene3D" id="3.40.50.1980">
    <property type="entry name" value="Nitrogenase molybdenum iron protein domain"/>
    <property type="match status" value="2"/>
</dbReference>
<dbReference type="InterPro" id="IPR002491">
    <property type="entry name" value="ABC_transptr_periplasmic_BD"/>
</dbReference>
<evidence type="ECO:0000256" key="1">
    <source>
        <dbReference type="ARBA" id="ARBA00008814"/>
    </source>
</evidence>
<dbReference type="PANTHER" id="PTHR30535:SF7">
    <property type="entry name" value="IRON(III) DICITRATE-BINDING PROTEIN"/>
    <property type="match status" value="1"/>
</dbReference>
<dbReference type="RefSeq" id="WP_187974861.1">
    <property type="nucleotide sequence ID" value="NZ_CP046884.1"/>
</dbReference>
<accession>A0A7H0SLI0</accession>
<sequence length="349" mass="38412">MSRRFSTKYCALSLSFVLALTACTNNSSPQEESGAPQQDNTGFPMTVKDCEGHPSIIDQAPQKTVTANSAAAELGIRLGAQDRIIGTGWSRGLSSLPEDIRHEAESIPSLGEGGIPKETLLTSGAEVYVDAFGQMKNMQGDTPTGQDFQRANMVQVLLHSSACARVLPGPRENLDQVYEDIALLGNMYEQHSRAEELIDQMKKEITATQEEFGLEHQDSPRPRVFYFSPDTTARGMVTIGNKQIANAVYQLAGVENVFADHDQDMFPVTWEDVVAADPDYIQVALRRKPSTEAQDEDWKSALDFLHNDPRTKDLRAVKNSHIIRLSAEDTTLPGVENSHAIRTLAKATH</sequence>
<evidence type="ECO:0000256" key="2">
    <source>
        <dbReference type="SAM" id="Coils"/>
    </source>
</evidence>
<protein>
    <submittedName>
        <fullName evidence="6">ABC transporter substrate-binding protein</fullName>
    </submittedName>
</protein>
<keyword evidence="7" id="KW-1185">Reference proteome</keyword>
<feature type="signal peptide" evidence="4">
    <location>
        <begin position="1"/>
        <end position="24"/>
    </location>
</feature>
<feature type="region of interest" description="Disordered" evidence="3">
    <location>
        <begin position="26"/>
        <end position="54"/>
    </location>
</feature>
<dbReference type="AlphaFoldDB" id="A0A7H0SLI0"/>
<proteinExistence type="inferred from homology"/>